<keyword evidence="1" id="KW-1185">Reference proteome</keyword>
<sequence length="117" mass="13175">MVLNHNVVCLRAAKPVVMTALLPQGHDSLLKKRNTQIVILISSQWCPWGEAIEDCPRGTTAIRTSEQEPRILYAVWRQGMCSPNMFEGRACPFMQTVPISAYRAIIPASLSWSRVHQ</sequence>
<dbReference type="WBParaSite" id="Pan_g9410.t1">
    <property type="protein sequence ID" value="Pan_g9410.t1"/>
    <property type="gene ID" value="Pan_g9410"/>
</dbReference>
<proteinExistence type="predicted"/>
<evidence type="ECO:0000313" key="1">
    <source>
        <dbReference type="Proteomes" id="UP000492821"/>
    </source>
</evidence>
<organism evidence="1 2">
    <name type="scientific">Panagrellus redivivus</name>
    <name type="common">Microworm</name>
    <dbReference type="NCBI Taxonomy" id="6233"/>
    <lineage>
        <taxon>Eukaryota</taxon>
        <taxon>Metazoa</taxon>
        <taxon>Ecdysozoa</taxon>
        <taxon>Nematoda</taxon>
        <taxon>Chromadorea</taxon>
        <taxon>Rhabditida</taxon>
        <taxon>Tylenchina</taxon>
        <taxon>Panagrolaimomorpha</taxon>
        <taxon>Panagrolaimoidea</taxon>
        <taxon>Panagrolaimidae</taxon>
        <taxon>Panagrellus</taxon>
    </lineage>
</organism>
<dbReference type="AlphaFoldDB" id="A0A7E4WDF9"/>
<accession>A0A7E4WDF9</accession>
<protein>
    <submittedName>
        <fullName evidence="2">Uncharacterized protein</fullName>
    </submittedName>
</protein>
<name>A0A7E4WDF9_PANRE</name>
<dbReference type="Proteomes" id="UP000492821">
    <property type="component" value="Unassembled WGS sequence"/>
</dbReference>
<reference evidence="2" key="2">
    <citation type="submission" date="2020-10" db="UniProtKB">
        <authorList>
            <consortium name="WormBaseParasite"/>
        </authorList>
    </citation>
    <scope>IDENTIFICATION</scope>
</reference>
<evidence type="ECO:0000313" key="2">
    <source>
        <dbReference type="WBParaSite" id="Pan_g9410.t1"/>
    </source>
</evidence>
<reference evidence="1" key="1">
    <citation type="journal article" date="2013" name="Genetics">
        <title>The draft genome and transcriptome of Panagrellus redivivus are shaped by the harsh demands of a free-living lifestyle.</title>
        <authorList>
            <person name="Srinivasan J."/>
            <person name="Dillman A.R."/>
            <person name="Macchietto M.G."/>
            <person name="Heikkinen L."/>
            <person name="Lakso M."/>
            <person name="Fracchia K.M."/>
            <person name="Antoshechkin I."/>
            <person name="Mortazavi A."/>
            <person name="Wong G."/>
            <person name="Sternberg P.W."/>
        </authorList>
    </citation>
    <scope>NUCLEOTIDE SEQUENCE [LARGE SCALE GENOMIC DNA]</scope>
    <source>
        <strain evidence="1">MT8872</strain>
    </source>
</reference>